<protein>
    <recommendedName>
        <fullName evidence="4">S-adenosyl-L-methionine-dependent methyltransferase</fullName>
    </recommendedName>
</protein>
<organism evidence="2 3">
    <name type="scientific">Sistotremastrum niveocremeum HHB9708</name>
    <dbReference type="NCBI Taxonomy" id="1314777"/>
    <lineage>
        <taxon>Eukaryota</taxon>
        <taxon>Fungi</taxon>
        <taxon>Dikarya</taxon>
        <taxon>Basidiomycota</taxon>
        <taxon>Agaricomycotina</taxon>
        <taxon>Agaricomycetes</taxon>
        <taxon>Sistotremastrales</taxon>
        <taxon>Sistotremastraceae</taxon>
        <taxon>Sertulicium</taxon>
        <taxon>Sertulicium niveocremeum</taxon>
    </lineage>
</organism>
<evidence type="ECO:0008006" key="4">
    <source>
        <dbReference type="Google" id="ProtNLM"/>
    </source>
</evidence>
<accession>A0A164VBY2</accession>
<dbReference type="CDD" id="cd02440">
    <property type="entry name" value="AdoMet_MTases"/>
    <property type="match status" value="1"/>
</dbReference>
<proteinExistence type="predicted"/>
<evidence type="ECO:0000313" key="2">
    <source>
        <dbReference type="EMBL" id="KZS94011.1"/>
    </source>
</evidence>
<evidence type="ECO:0000313" key="3">
    <source>
        <dbReference type="Proteomes" id="UP000076722"/>
    </source>
</evidence>
<dbReference type="Gene3D" id="3.40.50.150">
    <property type="entry name" value="Vaccinia Virus protein VP39"/>
    <property type="match status" value="1"/>
</dbReference>
<dbReference type="AlphaFoldDB" id="A0A164VBY2"/>
<name>A0A164VBY2_9AGAM</name>
<evidence type="ECO:0000256" key="1">
    <source>
        <dbReference type="SAM" id="Phobius"/>
    </source>
</evidence>
<keyword evidence="1" id="KW-1133">Transmembrane helix</keyword>
<gene>
    <name evidence="2" type="ORF">SISNIDRAFT_474082</name>
</gene>
<reference evidence="2 3" key="1">
    <citation type="journal article" date="2016" name="Mol. Biol. Evol.">
        <title>Comparative Genomics of Early-Diverging Mushroom-Forming Fungi Provides Insights into the Origins of Lignocellulose Decay Capabilities.</title>
        <authorList>
            <person name="Nagy L.G."/>
            <person name="Riley R."/>
            <person name="Tritt A."/>
            <person name="Adam C."/>
            <person name="Daum C."/>
            <person name="Floudas D."/>
            <person name="Sun H."/>
            <person name="Yadav J.S."/>
            <person name="Pangilinan J."/>
            <person name="Larsson K.H."/>
            <person name="Matsuura K."/>
            <person name="Barry K."/>
            <person name="Labutti K."/>
            <person name="Kuo R."/>
            <person name="Ohm R.A."/>
            <person name="Bhattacharya S.S."/>
            <person name="Shirouzu T."/>
            <person name="Yoshinaga Y."/>
            <person name="Martin F.M."/>
            <person name="Grigoriev I.V."/>
            <person name="Hibbett D.S."/>
        </authorList>
    </citation>
    <scope>NUCLEOTIDE SEQUENCE [LARGE SCALE GENOMIC DNA]</scope>
    <source>
        <strain evidence="2 3">HHB9708</strain>
    </source>
</reference>
<dbReference type="PANTHER" id="PTHR45036:SF1">
    <property type="entry name" value="METHYLTRANSFERASE LIKE 7A"/>
    <property type="match status" value="1"/>
</dbReference>
<dbReference type="Proteomes" id="UP000076722">
    <property type="component" value="Unassembled WGS sequence"/>
</dbReference>
<dbReference type="OrthoDB" id="540004at2759"/>
<dbReference type="SUPFAM" id="SSF53335">
    <property type="entry name" value="S-adenosyl-L-methionine-dependent methyltransferases"/>
    <property type="match status" value="1"/>
</dbReference>
<sequence>MKLKDILSPLLDIRAALSFALLPFLITVIKNPFLLLHPSKLSRLFFSLLWTPFSEGVDSAARSAKQGLVTPYAYGVVLDIGAGHGHTLDYLDHSRIKRYIALEPNEHMHSQISARAAKYGYTKEKDNFDIIPFGAEEIERIVMRIGGEHTIDTLATIMTLCSVPSPQKTIQSLIIRTLKPRGGQILFYEHVQSDWHDVKYWQSMWTPIWGIFFDGCSMNRPTHIWIRNSTEWNWDEGMSKMWTEESGESGRQLFSFRSGRFIRQ</sequence>
<dbReference type="STRING" id="1314777.A0A164VBY2"/>
<dbReference type="Pfam" id="PF13489">
    <property type="entry name" value="Methyltransf_23"/>
    <property type="match status" value="1"/>
</dbReference>
<dbReference type="PANTHER" id="PTHR45036">
    <property type="entry name" value="METHYLTRANSFERASE LIKE 7B"/>
    <property type="match status" value="1"/>
</dbReference>
<dbReference type="InterPro" id="IPR052356">
    <property type="entry name" value="Thiol_S-MT"/>
</dbReference>
<keyword evidence="1" id="KW-0812">Transmembrane</keyword>
<dbReference type="InterPro" id="IPR029063">
    <property type="entry name" value="SAM-dependent_MTases_sf"/>
</dbReference>
<keyword evidence="3" id="KW-1185">Reference proteome</keyword>
<keyword evidence="1" id="KW-0472">Membrane</keyword>
<feature type="transmembrane region" description="Helical" evidence="1">
    <location>
        <begin position="15"/>
        <end position="36"/>
    </location>
</feature>
<dbReference type="EMBL" id="KV419405">
    <property type="protein sequence ID" value="KZS94011.1"/>
    <property type="molecule type" value="Genomic_DNA"/>
</dbReference>